<proteinExistence type="predicted"/>
<feature type="compositionally biased region" description="Polar residues" evidence="1">
    <location>
        <begin position="270"/>
        <end position="283"/>
    </location>
</feature>
<feature type="region of interest" description="Disordered" evidence="1">
    <location>
        <begin position="196"/>
        <end position="337"/>
    </location>
</feature>
<accession>A0ABR4QNP5</accession>
<evidence type="ECO:0000313" key="4">
    <source>
        <dbReference type="Proteomes" id="UP001651158"/>
    </source>
</evidence>
<name>A0ABR4QNP5_9CEST</name>
<dbReference type="EMBL" id="JAKROA010000001">
    <property type="protein sequence ID" value="KAL5111423.1"/>
    <property type="molecule type" value="Genomic_DNA"/>
</dbReference>
<evidence type="ECO:0000259" key="2">
    <source>
        <dbReference type="Pfam" id="PF15072"/>
    </source>
</evidence>
<evidence type="ECO:0000313" key="3">
    <source>
        <dbReference type="EMBL" id="KAL5111423.1"/>
    </source>
</evidence>
<dbReference type="InterPro" id="IPR028045">
    <property type="entry name" value="HROB"/>
</dbReference>
<feature type="domain" description="Homologous recombination OB-fold protein OB-fold" evidence="2">
    <location>
        <begin position="57"/>
        <end position="137"/>
    </location>
</feature>
<dbReference type="InterPro" id="IPR058570">
    <property type="entry name" value="HROB_OB"/>
</dbReference>
<comment type="caution">
    <text evidence="3">The sequence shown here is derived from an EMBL/GenBank/DDBJ whole genome shotgun (WGS) entry which is preliminary data.</text>
</comment>
<protein>
    <submittedName>
        <fullName evidence="3">Homologou recombination OB-fold protein</fullName>
    </submittedName>
</protein>
<gene>
    <name evidence="3" type="ORF">TcWFU_001650</name>
</gene>
<dbReference type="PANTHER" id="PTHR14523">
    <property type="entry name" value="UNCHARACTERIZED PROTEIN C17ORF53 HOMOLOG"/>
    <property type="match status" value="1"/>
</dbReference>
<dbReference type="Proteomes" id="UP001651158">
    <property type="component" value="Unassembled WGS sequence"/>
</dbReference>
<keyword evidence="4" id="KW-1185">Reference proteome</keyword>
<dbReference type="PANTHER" id="PTHR14523:SF1">
    <property type="entry name" value="HOMOLOGOUS RECOMBINATION OB-FOLD PROTEIN"/>
    <property type="match status" value="1"/>
</dbReference>
<feature type="region of interest" description="Disordered" evidence="1">
    <location>
        <begin position="1"/>
        <end position="29"/>
    </location>
</feature>
<evidence type="ECO:0000256" key="1">
    <source>
        <dbReference type="SAM" id="MobiDB-lite"/>
    </source>
</evidence>
<reference evidence="3 4" key="1">
    <citation type="journal article" date="2022" name="Front. Cell. Infect. Microbiol.">
        <title>The Genomes of Two Strains of Taenia crassiceps the Animal Model for the Study of Human Cysticercosis.</title>
        <authorList>
            <person name="Bobes R.J."/>
            <person name="Estrada K."/>
            <person name="Rios-Valencia D.G."/>
            <person name="Calderon-Gallegos A."/>
            <person name="de la Torre P."/>
            <person name="Carrero J.C."/>
            <person name="Sanchez-Flores A."/>
            <person name="Laclette J.P."/>
        </authorList>
    </citation>
    <scope>NUCLEOTIDE SEQUENCE [LARGE SCALE GENOMIC DNA]</scope>
    <source>
        <strain evidence="3">WFUcys</strain>
    </source>
</reference>
<dbReference type="Pfam" id="PF15072">
    <property type="entry name" value="HROB"/>
    <property type="match status" value="1"/>
</dbReference>
<organism evidence="3 4">
    <name type="scientific">Taenia crassiceps</name>
    <dbReference type="NCBI Taxonomy" id="6207"/>
    <lineage>
        <taxon>Eukaryota</taxon>
        <taxon>Metazoa</taxon>
        <taxon>Spiralia</taxon>
        <taxon>Lophotrochozoa</taxon>
        <taxon>Platyhelminthes</taxon>
        <taxon>Cestoda</taxon>
        <taxon>Eucestoda</taxon>
        <taxon>Cyclophyllidea</taxon>
        <taxon>Taeniidae</taxon>
        <taxon>Taenia</taxon>
    </lineage>
</organism>
<feature type="compositionally biased region" description="Polar residues" evidence="1">
    <location>
        <begin position="235"/>
        <end position="251"/>
    </location>
</feature>
<sequence>MCFVSTHLEPENRSSPPLKRRRSIPGPLSMLPMCGPSSRGTHKRKLHSTDKAFPRGKIPVFCAIIEKIDTALPIARAVLQDGTGKIGCSIDKNVVRKYRRFLCVGAILILKQISLFSLNQKTFYLNITSPNVSRIFLDASSIDSRLLGSRIAEDVSICGPDFPLTSPPLSVNDLRALVVECLAPLSPSPLPAHPLFKPIESVSPPRNTSRCLKKSPHRLTPTQSRDRNRRLISGRLTSDIATSPPSTSGSKSLPPFRCRRGIRSLLRSAPNATNSQPSATDTPKSVPRVQNPAASSPTAKSVIRLNNKEDKPGGATSPMPSDWMEDDMDNLLASMVE</sequence>